<dbReference type="Proteomes" id="UP001500731">
    <property type="component" value="Unassembled WGS sequence"/>
</dbReference>
<reference evidence="2" key="1">
    <citation type="journal article" date="2019" name="Int. J. Syst. Evol. Microbiol.">
        <title>The Global Catalogue of Microorganisms (GCM) 10K type strain sequencing project: providing services to taxonomists for standard genome sequencing and annotation.</title>
        <authorList>
            <consortium name="The Broad Institute Genomics Platform"/>
            <consortium name="The Broad Institute Genome Sequencing Center for Infectious Disease"/>
            <person name="Wu L."/>
            <person name="Ma J."/>
        </authorList>
    </citation>
    <scope>NUCLEOTIDE SEQUENCE [LARGE SCALE GENOMIC DNA]</scope>
    <source>
        <strain evidence="2">JCM 17839</strain>
    </source>
</reference>
<protein>
    <recommendedName>
        <fullName evidence="3">ApeA N-terminal domain-containing protein</fullName>
    </recommendedName>
</protein>
<evidence type="ECO:0008006" key="3">
    <source>
        <dbReference type="Google" id="ProtNLM"/>
    </source>
</evidence>
<evidence type="ECO:0000313" key="1">
    <source>
        <dbReference type="EMBL" id="GAA4491339.1"/>
    </source>
</evidence>
<accession>A0ABP8PQ85</accession>
<comment type="caution">
    <text evidence="1">The sequence shown here is derived from an EMBL/GenBank/DDBJ whole genome shotgun (WGS) entry which is preliminary data.</text>
</comment>
<keyword evidence="2" id="KW-1185">Reference proteome</keyword>
<dbReference type="EMBL" id="BAABGP010000024">
    <property type="protein sequence ID" value="GAA4491339.1"/>
    <property type="molecule type" value="Genomic_DNA"/>
</dbReference>
<sequence length="368" mass="40624">MNDAPALIGGRVVVKGGELALEVTEIRLGSDELVPTYGSVQALFENANGASGYRHEDGNGRFRSEPLRAPELGAARAMVLTIQDTHGRIKLEPDGPAPVEEFEEHLAAFQDLLTFAADSPSGRITLVATEPSGTTVTVLGRTRFAPFNRILRKPIEYVVRLGNEHAQSVIDAWWSARSTLRPVPQVLSGARYQPGYVESDLIALAAVLERYVKTRFPLPADRRLSADQLRPLKAALDDLSGLDEQQMAAVRKFTANRPVQRTYREHLQAFLTDLGTDLLTTARIHPEEWVDHLLWARNDIAHEGAPNDQRGTKFVSDPESRAVRDATWVVLALGFAKQTQLPDAALLRAAERLGVRYGSRHASTTIFR</sequence>
<name>A0ABP8PQ85_9MICO</name>
<organism evidence="1 2">
    <name type="scientific">Microbacterium panaciterrae</name>
    <dbReference type="NCBI Taxonomy" id="985759"/>
    <lineage>
        <taxon>Bacteria</taxon>
        <taxon>Bacillati</taxon>
        <taxon>Actinomycetota</taxon>
        <taxon>Actinomycetes</taxon>
        <taxon>Micrococcales</taxon>
        <taxon>Microbacteriaceae</taxon>
        <taxon>Microbacterium</taxon>
    </lineage>
</organism>
<gene>
    <name evidence="1" type="ORF">GCM10023171_35110</name>
</gene>
<proteinExistence type="predicted"/>
<evidence type="ECO:0000313" key="2">
    <source>
        <dbReference type="Proteomes" id="UP001500731"/>
    </source>
</evidence>